<dbReference type="Proteomes" id="UP001221757">
    <property type="component" value="Unassembled WGS sequence"/>
</dbReference>
<dbReference type="EMBL" id="JARKIE010001212">
    <property type="protein sequence ID" value="KAJ7604561.1"/>
    <property type="molecule type" value="Genomic_DNA"/>
</dbReference>
<evidence type="ECO:0000313" key="2">
    <source>
        <dbReference type="Proteomes" id="UP001221757"/>
    </source>
</evidence>
<sequence>MRRPLRLLLNSATGVVDRRQGRRMHAARIYGSKSKMTVAIYEGDNAEENWREAVSQYSNFRHPNLVQTTLWIRLSTRTLCVELAPDYEYDGLRFARAETTHDFLLDASQVSKLIVSMSLQHYYQICAIQPSWFNTYWLQIPKHSAVALGAVNCLLEPNYEDTVEVAFSLDFLAGDWGWNDGDTSGITLENHWIRITSADVDASYWRTIMTYFALNPSTGAWLSQANHIFKSLKITSNYEKY</sequence>
<protein>
    <submittedName>
        <fullName evidence="1">Uncharacterized protein</fullName>
    </submittedName>
</protein>
<comment type="caution">
    <text evidence="1">The sequence shown here is derived from an EMBL/GenBank/DDBJ whole genome shotgun (WGS) entry which is preliminary data.</text>
</comment>
<organism evidence="1 2">
    <name type="scientific">Mycena rosella</name>
    <name type="common">Pink bonnet</name>
    <name type="synonym">Agaricus rosellus</name>
    <dbReference type="NCBI Taxonomy" id="1033263"/>
    <lineage>
        <taxon>Eukaryota</taxon>
        <taxon>Fungi</taxon>
        <taxon>Dikarya</taxon>
        <taxon>Basidiomycota</taxon>
        <taxon>Agaricomycotina</taxon>
        <taxon>Agaricomycetes</taxon>
        <taxon>Agaricomycetidae</taxon>
        <taxon>Agaricales</taxon>
        <taxon>Marasmiineae</taxon>
        <taxon>Mycenaceae</taxon>
        <taxon>Mycena</taxon>
    </lineage>
</organism>
<proteinExistence type="predicted"/>
<accession>A0AAD7AZB0</accession>
<keyword evidence="2" id="KW-1185">Reference proteome</keyword>
<feature type="non-terminal residue" evidence="1">
    <location>
        <position position="1"/>
    </location>
</feature>
<evidence type="ECO:0000313" key="1">
    <source>
        <dbReference type="EMBL" id="KAJ7604561.1"/>
    </source>
</evidence>
<name>A0AAD7AZB0_MYCRO</name>
<reference evidence="1" key="1">
    <citation type="submission" date="2023-03" db="EMBL/GenBank/DDBJ databases">
        <title>Massive genome expansion in bonnet fungi (Mycena s.s.) driven by repeated elements and novel gene families across ecological guilds.</title>
        <authorList>
            <consortium name="Lawrence Berkeley National Laboratory"/>
            <person name="Harder C.B."/>
            <person name="Miyauchi S."/>
            <person name="Viragh M."/>
            <person name="Kuo A."/>
            <person name="Thoen E."/>
            <person name="Andreopoulos B."/>
            <person name="Lu D."/>
            <person name="Skrede I."/>
            <person name="Drula E."/>
            <person name="Henrissat B."/>
            <person name="Morin E."/>
            <person name="Kohler A."/>
            <person name="Barry K."/>
            <person name="LaButti K."/>
            <person name="Morin E."/>
            <person name="Salamov A."/>
            <person name="Lipzen A."/>
            <person name="Mereny Z."/>
            <person name="Hegedus B."/>
            <person name="Baldrian P."/>
            <person name="Stursova M."/>
            <person name="Weitz H."/>
            <person name="Taylor A."/>
            <person name="Grigoriev I.V."/>
            <person name="Nagy L.G."/>
            <person name="Martin F."/>
            <person name="Kauserud H."/>
        </authorList>
    </citation>
    <scope>NUCLEOTIDE SEQUENCE</scope>
    <source>
        <strain evidence="1">CBHHK067</strain>
    </source>
</reference>
<gene>
    <name evidence="1" type="ORF">B0H17DRAFT_1231945</name>
</gene>
<dbReference type="AlphaFoldDB" id="A0AAD7AZB0"/>